<name>A0AAN5D662_9BILA</name>
<feature type="non-terminal residue" evidence="1">
    <location>
        <position position="1"/>
    </location>
</feature>
<organism evidence="1 2">
    <name type="scientific">Pristionchus mayeri</name>
    <dbReference type="NCBI Taxonomy" id="1317129"/>
    <lineage>
        <taxon>Eukaryota</taxon>
        <taxon>Metazoa</taxon>
        <taxon>Ecdysozoa</taxon>
        <taxon>Nematoda</taxon>
        <taxon>Chromadorea</taxon>
        <taxon>Rhabditida</taxon>
        <taxon>Rhabditina</taxon>
        <taxon>Diplogasteromorpha</taxon>
        <taxon>Diplogasteroidea</taxon>
        <taxon>Neodiplogasteridae</taxon>
        <taxon>Pristionchus</taxon>
    </lineage>
</organism>
<proteinExistence type="predicted"/>
<reference evidence="2" key="1">
    <citation type="submission" date="2022-10" db="EMBL/GenBank/DDBJ databases">
        <title>Genome assembly of Pristionchus species.</title>
        <authorList>
            <person name="Yoshida K."/>
            <person name="Sommer R.J."/>
        </authorList>
    </citation>
    <scope>NUCLEOTIDE SEQUENCE [LARGE SCALE GENOMIC DNA]</scope>
    <source>
        <strain evidence="2">RS5460</strain>
    </source>
</reference>
<feature type="non-terminal residue" evidence="1">
    <location>
        <position position="114"/>
    </location>
</feature>
<keyword evidence="2" id="KW-1185">Reference proteome</keyword>
<dbReference type="AlphaFoldDB" id="A0AAN5D662"/>
<sequence>KEDLPTGMKSPPVESSIVQSIDAGSGDTDALCRATDRLSIADYIQKNEKRENENVELTQELRWEALSWPALKRVCFHLFNEENCEDLSKLAQVSTHYYSGVKQFMKRAENRPAI</sequence>
<accession>A0AAN5D662</accession>
<dbReference type="EMBL" id="BTRK01000006">
    <property type="protein sequence ID" value="GMR57263.1"/>
    <property type="molecule type" value="Genomic_DNA"/>
</dbReference>
<dbReference type="Proteomes" id="UP001328107">
    <property type="component" value="Unassembled WGS sequence"/>
</dbReference>
<protein>
    <submittedName>
        <fullName evidence="1">Uncharacterized protein</fullName>
    </submittedName>
</protein>
<gene>
    <name evidence="1" type="ORF">PMAYCL1PPCAC_27458</name>
</gene>
<evidence type="ECO:0000313" key="1">
    <source>
        <dbReference type="EMBL" id="GMR57263.1"/>
    </source>
</evidence>
<evidence type="ECO:0000313" key="2">
    <source>
        <dbReference type="Proteomes" id="UP001328107"/>
    </source>
</evidence>
<comment type="caution">
    <text evidence="1">The sequence shown here is derived from an EMBL/GenBank/DDBJ whole genome shotgun (WGS) entry which is preliminary data.</text>
</comment>